<name>A0ABT1IEF0_9PSEU</name>
<organism evidence="1 2">
    <name type="scientific">Actinokineospora diospyrosa</name>
    <dbReference type="NCBI Taxonomy" id="103728"/>
    <lineage>
        <taxon>Bacteria</taxon>
        <taxon>Bacillati</taxon>
        <taxon>Actinomycetota</taxon>
        <taxon>Actinomycetes</taxon>
        <taxon>Pseudonocardiales</taxon>
        <taxon>Pseudonocardiaceae</taxon>
        <taxon>Actinokineospora</taxon>
    </lineage>
</organism>
<proteinExistence type="predicted"/>
<accession>A0ABT1IEF0</accession>
<protein>
    <submittedName>
        <fullName evidence="1">Uncharacterized protein</fullName>
    </submittedName>
</protein>
<evidence type="ECO:0000313" key="2">
    <source>
        <dbReference type="Proteomes" id="UP001205185"/>
    </source>
</evidence>
<keyword evidence="2" id="KW-1185">Reference proteome</keyword>
<reference evidence="1 2" key="1">
    <citation type="submission" date="2022-06" db="EMBL/GenBank/DDBJ databases">
        <title>Genomic Encyclopedia of Archaeal and Bacterial Type Strains, Phase II (KMG-II): from individual species to whole genera.</title>
        <authorList>
            <person name="Goeker M."/>
        </authorList>
    </citation>
    <scope>NUCLEOTIDE SEQUENCE [LARGE SCALE GENOMIC DNA]</scope>
    <source>
        <strain evidence="1 2">DSM 44255</strain>
    </source>
</reference>
<dbReference type="Proteomes" id="UP001205185">
    <property type="component" value="Unassembled WGS sequence"/>
</dbReference>
<gene>
    <name evidence="1" type="ORF">LV75_003528</name>
</gene>
<evidence type="ECO:0000313" key="1">
    <source>
        <dbReference type="EMBL" id="MCP2271016.1"/>
    </source>
</evidence>
<sequence length="91" mass="9734">MRGFLDALGVDPNRIPTELDAQAALYRSLVAGRRMLIVLDNAATAKQVTPANAAVVLPDPATRSRTHRLLGHAHNQLDSLEGPQPPQCAAM</sequence>
<comment type="caution">
    <text evidence="1">The sequence shown here is derived from an EMBL/GenBank/DDBJ whole genome shotgun (WGS) entry which is preliminary data.</text>
</comment>
<dbReference type="EMBL" id="JAMTCO010000008">
    <property type="protein sequence ID" value="MCP2271016.1"/>
    <property type="molecule type" value="Genomic_DNA"/>
</dbReference>